<dbReference type="InterPro" id="IPR036457">
    <property type="entry name" value="PPM-type-like_dom_sf"/>
</dbReference>
<dbReference type="SUPFAM" id="SSF81606">
    <property type="entry name" value="PP2C-like"/>
    <property type="match status" value="1"/>
</dbReference>
<dbReference type="InterPro" id="IPR011620">
    <property type="entry name" value="Sig_transdc_His_kinase_LytS_TM"/>
</dbReference>
<comment type="subcellular location">
    <subcellularLocation>
        <location evidence="1">Cell membrane</location>
        <topology evidence="1">Multi-pass membrane protein</topology>
    </subcellularLocation>
</comment>
<dbReference type="RefSeq" id="WP_094606489.1">
    <property type="nucleotide sequence ID" value="NZ_CP155573.1"/>
</dbReference>
<feature type="transmembrane region" description="Helical" evidence="7">
    <location>
        <begin position="137"/>
        <end position="158"/>
    </location>
</feature>
<dbReference type="SMART" id="SM00331">
    <property type="entry name" value="PP2C_SIG"/>
    <property type="match status" value="1"/>
</dbReference>
<evidence type="ECO:0000256" key="7">
    <source>
        <dbReference type="SAM" id="Phobius"/>
    </source>
</evidence>
<evidence type="ECO:0000256" key="6">
    <source>
        <dbReference type="ARBA" id="ARBA00023136"/>
    </source>
</evidence>
<evidence type="ECO:0000313" key="9">
    <source>
        <dbReference type="EMBL" id="XFO68395.1"/>
    </source>
</evidence>
<proteinExistence type="predicted"/>
<dbReference type="InterPro" id="IPR052016">
    <property type="entry name" value="Bact_Sigma-Reg"/>
</dbReference>
<dbReference type="Pfam" id="PF07694">
    <property type="entry name" value="5TM-5TMR_LYT"/>
    <property type="match status" value="1"/>
</dbReference>
<dbReference type="InterPro" id="IPR001932">
    <property type="entry name" value="PPM-type_phosphatase-like_dom"/>
</dbReference>
<feature type="domain" description="PPM-type phosphatase" evidence="8">
    <location>
        <begin position="230"/>
        <end position="448"/>
    </location>
</feature>
<dbReference type="Proteomes" id="UP000216752">
    <property type="component" value="Chromosome"/>
</dbReference>
<dbReference type="Gene3D" id="3.60.40.10">
    <property type="entry name" value="PPM-type phosphatase domain"/>
    <property type="match status" value="1"/>
</dbReference>
<feature type="transmembrane region" description="Helical" evidence="7">
    <location>
        <begin position="100"/>
        <end position="125"/>
    </location>
</feature>
<evidence type="ECO:0000313" key="10">
    <source>
        <dbReference type="Proteomes" id="UP000216752"/>
    </source>
</evidence>
<protein>
    <recommendedName>
        <fullName evidence="8">PPM-type phosphatase domain-containing protein</fullName>
    </recommendedName>
</protein>
<keyword evidence="6 7" id="KW-0472">Membrane</keyword>
<feature type="transmembrane region" description="Helical" evidence="7">
    <location>
        <begin position="74"/>
        <end position="94"/>
    </location>
</feature>
<organism evidence="9 10">
    <name type="scientific">Sporomusa silvacetica DSM 10669</name>
    <dbReference type="NCBI Taxonomy" id="1123289"/>
    <lineage>
        <taxon>Bacteria</taxon>
        <taxon>Bacillati</taxon>
        <taxon>Bacillota</taxon>
        <taxon>Negativicutes</taxon>
        <taxon>Selenomonadales</taxon>
        <taxon>Sporomusaceae</taxon>
        <taxon>Sporomusa</taxon>
    </lineage>
</organism>
<evidence type="ECO:0000259" key="8">
    <source>
        <dbReference type="SMART" id="SM00331"/>
    </source>
</evidence>
<dbReference type="PANTHER" id="PTHR43156">
    <property type="entry name" value="STAGE II SPORULATION PROTEIN E-RELATED"/>
    <property type="match status" value="1"/>
</dbReference>
<evidence type="ECO:0000256" key="5">
    <source>
        <dbReference type="ARBA" id="ARBA00022989"/>
    </source>
</evidence>
<dbReference type="Pfam" id="PF07228">
    <property type="entry name" value="SpoIIE"/>
    <property type="match status" value="1"/>
</dbReference>
<dbReference type="Gene3D" id="1.10.1760.20">
    <property type="match status" value="1"/>
</dbReference>
<gene>
    <name evidence="9" type="ORF">SPSIL_046180</name>
</gene>
<evidence type="ECO:0000256" key="2">
    <source>
        <dbReference type="ARBA" id="ARBA00022475"/>
    </source>
</evidence>
<dbReference type="PANTHER" id="PTHR43156:SF2">
    <property type="entry name" value="STAGE II SPORULATION PROTEIN E"/>
    <property type="match status" value="1"/>
</dbReference>
<reference evidence="9" key="1">
    <citation type="submission" date="2024-05" db="EMBL/GenBank/DDBJ databases">
        <title>Isolation and characterization of Sporomusa carbonis sp. nov., a carboxydotrophic hydrogenogen in the genus of Sporomusa isolated from a charcoal burning pile.</title>
        <authorList>
            <person name="Boeer T."/>
            <person name="Rosenbaum F."/>
            <person name="Eysell L."/>
            <person name="Mueller V."/>
            <person name="Daniel R."/>
            <person name="Poehlein A."/>
        </authorList>
    </citation>
    <scope>NUCLEOTIDE SEQUENCE [LARGE SCALE GENOMIC DNA]</scope>
    <source>
        <strain evidence="9">DSM 10669</strain>
    </source>
</reference>
<feature type="transmembrane region" description="Helical" evidence="7">
    <location>
        <begin position="41"/>
        <end position="62"/>
    </location>
</feature>
<keyword evidence="3 7" id="KW-0812">Transmembrane</keyword>
<feature type="transmembrane region" description="Helical" evidence="7">
    <location>
        <begin position="170"/>
        <end position="192"/>
    </location>
</feature>
<keyword evidence="2" id="KW-1003">Cell membrane</keyword>
<evidence type="ECO:0000256" key="1">
    <source>
        <dbReference type="ARBA" id="ARBA00004651"/>
    </source>
</evidence>
<feature type="transmembrane region" description="Helical" evidence="7">
    <location>
        <begin position="12"/>
        <end position="35"/>
    </location>
</feature>
<name>A0ABZ3IRR4_9FIRM</name>
<evidence type="ECO:0000256" key="4">
    <source>
        <dbReference type="ARBA" id="ARBA00022801"/>
    </source>
</evidence>
<accession>A0ABZ3IRR4</accession>
<keyword evidence="5 7" id="KW-1133">Transmembrane helix</keyword>
<keyword evidence="10" id="KW-1185">Reference proteome</keyword>
<keyword evidence="4" id="KW-0378">Hydrolase</keyword>
<sequence>MQSGIESSIQLFETTCVMVVLAYLLTRTSLSRLLVERRTKYGSLILIAIFSIFSLYGAYKNIPINGGFISTRSLGSLAAGLLAGPWIGLGSSVAGAVHRFLLGGFTVVSGTLYALLAGLAGGLFYQWKKGRRVTAAEAAAVTAAYEIFAAAMTLALAPEYEKAFQLVSRGFFAMTAIKCIGVSLFIFIINNFRDEQATRELKEKMDSELQVARDIQMSIVPKLFPPFPNSNEFDLYAFLEPAKAVGGDFYDFFFIDDEYLCVVVGDVSGKGVPASLFMAVALTLIRARGVAETSPSALLSGVNNELCRGNEASMFATVFCGILHIPTGRMVYANGGHNIPYLYRQEGGTVETLASVKGIALGVMEDMVYDCQETTLASGDVLIMYTDGINEAMNTRYEQFGNDRLQQAILDAPAHSVRAVAAAILDNVKNHTAGAEQSDDITLMTVYYKGSQATEGDKAK</sequence>
<evidence type="ECO:0000256" key="3">
    <source>
        <dbReference type="ARBA" id="ARBA00022692"/>
    </source>
</evidence>
<dbReference type="EMBL" id="CP155573">
    <property type="protein sequence ID" value="XFO68395.1"/>
    <property type="molecule type" value="Genomic_DNA"/>
</dbReference>